<sequence length="101" mass="11473">MKKHFTILLPCIIAAACKTEPDHDGTYIAHFKGQYSVGDDTLIVKDSVVTKRTGYQKIREGKLLAKEHRVKHWVIGSLDAPFLRFEGEDLFIGETIYKKVP</sequence>
<organism evidence="1 2">
    <name type="scientific">Mucilaginibacter limnophilus</name>
    <dbReference type="NCBI Taxonomy" id="1932778"/>
    <lineage>
        <taxon>Bacteria</taxon>
        <taxon>Pseudomonadati</taxon>
        <taxon>Bacteroidota</taxon>
        <taxon>Sphingobacteriia</taxon>
        <taxon>Sphingobacteriales</taxon>
        <taxon>Sphingobacteriaceae</taxon>
        <taxon>Mucilaginibacter</taxon>
    </lineage>
</organism>
<keyword evidence="2" id="KW-1185">Reference proteome</keyword>
<dbReference type="EMBL" id="SACK01000008">
    <property type="protein sequence ID" value="RVT98452.1"/>
    <property type="molecule type" value="Genomic_DNA"/>
</dbReference>
<dbReference type="AlphaFoldDB" id="A0A3S3TF76"/>
<evidence type="ECO:0000313" key="2">
    <source>
        <dbReference type="Proteomes" id="UP000282759"/>
    </source>
</evidence>
<protein>
    <recommendedName>
        <fullName evidence="3">Lipoprotein</fullName>
    </recommendedName>
</protein>
<name>A0A3S3TF76_9SPHI</name>
<comment type="caution">
    <text evidence="1">The sequence shown here is derived from an EMBL/GenBank/DDBJ whole genome shotgun (WGS) entry which is preliminary data.</text>
</comment>
<reference evidence="1 2" key="1">
    <citation type="submission" date="2019-01" db="EMBL/GenBank/DDBJ databases">
        <authorList>
            <person name="Chen W.-M."/>
        </authorList>
    </citation>
    <scope>NUCLEOTIDE SEQUENCE [LARGE SCALE GENOMIC DNA]</scope>
    <source>
        <strain evidence="1 2">YBJ-36</strain>
    </source>
</reference>
<proteinExistence type="predicted"/>
<dbReference type="Proteomes" id="UP000282759">
    <property type="component" value="Unassembled WGS sequence"/>
</dbReference>
<evidence type="ECO:0000313" key="1">
    <source>
        <dbReference type="EMBL" id="RVT98452.1"/>
    </source>
</evidence>
<evidence type="ECO:0008006" key="3">
    <source>
        <dbReference type="Google" id="ProtNLM"/>
    </source>
</evidence>
<accession>A0A3S3TF76</accession>
<dbReference type="PROSITE" id="PS51257">
    <property type="entry name" value="PROKAR_LIPOPROTEIN"/>
    <property type="match status" value="1"/>
</dbReference>
<dbReference type="RefSeq" id="WP_127707061.1">
    <property type="nucleotide sequence ID" value="NZ_SACK01000008.1"/>
</dbReference>
<dbReference type="OrthoDB" id="798527at2"/>
<gene>
    <name evidence="1" type="ORF">EOD41_16820</name>
</gene>